<organism evidence="1 2">
    <name type="scientific">Diploptera punctata</name>
    <name type="common">Pacific beetle cockroach</name>
    <dbReference type="NCBI Taxonomy" id="6984"/>
    <lineage>
        <taxon>Eukaryota</taxon>
        <taxon>Metazoa</taxon>
        <taxon>Ecdysozoa</taxon>
        <taxon>Arthropoda</taxon>
        <taxon>Hexapoda</taxon>
        <taxon>Insecta</taxon>
        <taxon>Pterygota</taxon>
        <taxon>Neoptera</taxon>
        <taxon>Polyneoptera</taxon>
        <taxon>Dictyoptera</taxon>
        <taxon>Blattodea</taxon>
        <taxon>Blaberoidea</taxon>
        <taxon>Blaberidae</taxon>
        <taxon>Diplopterinae</taxon>
        <taxon>Diploptera</taxon>
    </lineage>
</organism>
<dbReference type="EMBL" id="JASPKZ010007292">
    <property type="protein sequence ID" value="KAJ9585201.1"/>
    <property type="molecule type" value="Genomic_DNA"/>
</dbReference>
<dbReference type="AlphaFoldDB" id="A0AAD7ZRA1"/>
<gene>
    <name evidence="1" type="ORF">L9F63_003004</name>
</gene>
<reference evidence="1" key="1">
    <citation type="journal article" date="2023" name="IScience">
        <title>Live-bearing cockroach genome reveals convergent evolutionary mechanisms linked to viviparity in insects and beyond.</title>
        <authorList>
            <person name="Fouks B."/>
            <person name="Harrison M.C."/>
            <person name="Mikhailova A.A."/>
            <person name="Marchal E."/>
            <person name="English S."/>
            <person name="Carruthers M."/>
            <person name="Jennings E.C."/>
            <person name="Chiamaka E.L."/>
            <person name="Frigard R.A."/>
            <person name="Pippel M."/>
            <person name="Attardo G.M."/>
            <person name="Benoit J.B."/>
            <person name="Bornberg-Bauer E."/>
            <person name="Tobe S.S."/>
        </authorList>
    </citation>
    <scope>NUCLEOTIDE SEQUENCE</scope>
    <source>
        <strain evidence="1">Stay&amp;Tobe</strain>
    </source>
</reference>
<reference evidence="1" key="2">
    <citation type="submission" date="2023-05" db="EMBL/GenBank/DDBJ databases">
        <authorList>
            <person name="Fouks B."/>
        </authorList>
    </citation>
    <scope>NUCLEOTIDE SEQUENCE</scope>
    <source>
        <strain evidence="1">Stay&amp;Tobe</strain>
        <tissue evidence="1">Testes</tissue>
    </source>
</reference>
<protein>
    <submittedName>
        <fullName evidence="1">Uncharacterized protein</fullName>
    </submittedName>
</protein>
<proteinExistence type="predicted"/>
<dbReference type="Proteomes" id="UP001233999">
    <property type="component" value="Unassembled WGS sequence"/>
</dbReference>
<evidence type="ECO:0000313" key="1">
    <source>
        <dbReference type="EMBL" id="KAJ9585201.1"/>
    </source>
</evidence>
<name>A0AAD7ZRA1_DIPPU</name>
<sequence length="110" mass="12024">MAPCLLPPCTLAKGNGCKTVHNIETCIQKKWIAFNSSSSGVWDAGDNKLHLPGCKELVDWVSATYRELQTTEQEAVRRSFLVTGLTVAANKSEDHFIENLSMIPKSSGNS</sequence>
<accession>A0AAD7ZRA1</accession>
<evidence type="ECO:0000313" key="2">
    <source>
        <dbReference type="Proteomes" id="UP001233999"/>
    </source>
</evidence>
<keyword evidence="2" id="KW-1185">Reference proteome</keyword>
<comment type="caution">
    <text evidence="1">The sequence shown here is derived from an EMBL/GenBank/DDBJ whole genome shotgun (WGS) entry which is preliminary data.</text>
</comment>